<evidence type="ECO:0000313" key="3">
    <source>
        <dbReference type="Proteomes" id="UP001391051"/>
    </source>
</evidence>
<feature type="region of interest" description="Disordered" evidence="1">
    <location>
        <begin position="1"/>
        <end position="56"/>
    </location>
</feature>
<dbReference type="RefSeq" id="XP_066696322.1">
    <property type="nucleotide sequence ID" value="XM_066846831.1"/>
</dbReference>
<feature type="compositionally biased region" description="Basic and acidic residues" evidence="1">
    <location>
        <begin position="12"/>
        <end position="22"/>
    </location>
</feature>
<organism evidence="2 3">
    <name type="scientific">Apiospora aurea</name>
    <dbReference type="NCBI Taxonomy" id="335848"/>
    <lineage>
        <taxon>Eukaryota</taxon>
        <taxon>Fungi</taxon>
        <taxon>Dikarya</taxon>
        <taxon>Ascomycota</taxon>
        <taxon>Pezizomycotina</taxon>
        <taxon>Sordariomycetes</taxon>
        <taxon>Xylariomycetidae</taxon>
        <taxon>Amphisphaeriales</taxon>
        <taxon>Apiosporaceae</taxon>
        <taxon>Apiospora</taxon>
    </lineage>
</organism>
<gene>
    <name evidence="2" type="ORF">PG986_010609</name>
</gene>
<protein>
    <submittedName>
        <fullName evidence="2">Uncharacterized protein</fullName>
    </submittedName>
</protein>
<dbReference type="GeneID" id="92079893"/>
<name>A0ABR1Q2P9_9PEZI</name>
<keyword evidence="3" id="KW-1185">Reference proteome</keyword>
<dbReference type="EMBL" id="JAQQWE010000007">
    <property type="protein sequence ID" value="KAK7946288.1"/>
    <property type="molecule type" value="Genomic_DNA"/>
</dbReference>
<sequence length="143" mass="15656">MPNSERWLSTKRQKEVAKDRRALPAILRPSSGMSYSSSSSTDQKNEQVNSKTLPKKTWSAASMAGGYIKTSAKHYGKSPEGARQRAQPTSLQVFLLPQQPKAGTAPSFSAPQRDELGEHWAQLKSGFSPKSGLYPYAQALMQG</sequence>
<reference evidence="2 3" key="1">
    <citation type="submission" date="2023-01" db="EMBL/GenBank/DDBJ databases">
        <title>Analysis of 21 Apiospora genomes using comparative genomics revels a genus with tremendous synthesis potential of carbohydrate active enzymes and secondary metabolites.</title>
        <authorList>
            <person name="Sorensen T."/>
        </authorList>
    </citation>
    <scope>NUCLEOTIDE SEQUENCE [LARGE SCALE GENOMIC DNA]</scope>
    <source>
        <strain evidence="2 3">CBS 24483</strain>
    </source>
</reference>
<dbReference type="Proteomes" id="UP001391051">
    <property type="component" value="Unassembled WGS sequence"/>
</dbReference>
<proteinExistence type="predicted"/>
<evidence type="ECO:0000256" key="1">
    <source>
        <dbReference type="SAM" id="MobiDB-lite"/>
    </source>
</evidence>
<accession>A0ABR1Q2P9</accession>
<evidence type="ECO:0000313" key="2">
    <source>
        <dbReference type="EMBL" id="KAK7946288.1"/>
    </source>
</evidence>
<comment type="caution">
    <text evidence="2">The sequence shown here is derived from an EMBL/GenBank/DDBJ whole genome shotgun (WGS) entry which is preliminary data.</text>
</comment>
<feature type="compositionally biased region" description="Low complexity" evidence="1">
    <location>
        <begin position="30"/>
        <end position="40"/>
    </location>
</feature>